<dbReference type="GO" id="GO:0030313">
    <property type="term" value="C:cell envelope"/>
    <property type="evidence" value="ECO:0007669"/>
    <property type="project" value="UniProtKB-SubCell"/>
</dbReference>
<dbReference type="InterPro" id="IPR013766">
    <property type="entry name" value="Thioredoxin_domain"/>
</dbReference>
<keyword evidence="4" id="KW-0676">Redox-active center</keyword>
<dbReference type="Gene3D" id="3.40.30.10">
    <property type="entry name" value="Glutaredoxin"/>
    <property type="match status" value="1"/>
</dbReference>
<feature type="domain" description="Thioredoxin" evidence="6">
    <location>
        <begin position="22"/>
        <end position="162"/>
    </location>
</feature>
<sequence length="162" mass="18618">MVKKVMLLLLVGLVSCTLESPTTFSKKALEDVFITLNNEEVTFDEILTKNKGKKILIDVWASWCIDCLENLPKVKKLQEENPDVVYLFLSLDRDLQSWRNSIERLEIKGQHYYMKSGWEGKFGDFLGLSWIPRYVLINETGGIEVFNATKATDNLIIEGLKK</sequence>
<reference evidence="7 8" key="1">
    <citation type="submission" date="2019-09" db="EMBL/GenBank/DDBJ databases">
        <authorList>
            <person name="Cao W.R."/>
        </authorList>
    </citation>
    <scope>NUCLEOTIDE SEQUENCE [LARGE SCALE GENOMIC DNA]</scope>
    <source>
        <strain evidence="8">a4</strain>
    </source>
</reference>
<gene>
    <name evidence="7" type="ORF">F7018_12675</name>
</gene>
<keyword evidence="2" id="KW-0201">Cytochrome c-type biogenesis</keyword>
<dbReference type="PANTHER" id="PTHR42852">
    <property type="entry name" value="THIOL:DISULFIDE INTERCHANGE PROTEIN DSBE"/>
    <property type="match status" value="1"/>
</dbReference>
<dbReference type="InterPro" id="IPR036249">
    <property type="entry name" value="Thioredoxin-like_sf"/>
</dbReference>
<dbReference type="SUPFAM" id="SSF52833">
    <property type="entry name" value="Thioredoxin-like"/>
    <property type="match status" value="1"/>
</dbReference>
<comment type="caution">
    <text evidence="7">The sequence shown here is derived from an EMBL/GenBank/DDBJ whole genome shotgun (WGS) entry which is preliminary data.</text>
</comment>
<dbReference type="AlphaFoldDB" id="A0A7J5ACN0"/>
<comment type="subcellular location">
    <subcellularLocation>
        <location evidence="1">Cell envelope</location>
    </subcellularLocation>
</comment>
<dbReference type="PANTHER" id="PTHR42852:SF6">
    <property type="entry name" value="THIOL:DISULFIDE INTERCHANGE PROTEIN DSBE"/>
    <property type="match status" value="1"/>
</dbReference>
<evidence type="ECO:0000256" key="2">
    <source>
        <dbReference type="ARBA" id="ARBA00022748"/>
    </source>
</evidence>
<dbReference type="EMBL" id="WAAU01000024">
    <property type="protein sequence ID" value="KAB1155322.1"/>
    <property type="molecule type" value="Genomic_DNA"/>
</dbReference>
<dbReference type="OrthoDB" id="1098640at2"/>
<organism evidence="7 8">
    <name type="scientific">Tenacibaculum aiptasiae</name>
    <dbReference type="NCBI Taxonomy" id="426481"/>
    <lineage>
        <taxon>Bacteria</taxon>
        <taxon>Pseudomonadati</taxon>
        <taxon>Bacteroidota</taxon>
        <taxon>Flavobacteriia</taxon>
        <taxon>Flavobacteriales</taxon>
        <taxon>Flavobacteriaceae</taxon>
        <taxon>Tenacibaculum</taxon>
    </lineage>
</organism>
<feature type="signal peptide" evidence="5">
    <location>
        <begin position="1"/>
        <end position="20"/>
    </location>
</feature>
<name>A0A7J5ACN0_9FLAO</name>
<dbReference type="PROSITE" id="PS51257">
    <property type="entry name" value="PROKAR_LIPOPROTEIN"/>
    <property type="match status" value="1"/>
</dbReference>
<dbReference type="Proteomes" id="UP000467305">
    <property type="component" value="Unassembled WGS sequence"/>
</dbReference>
<keyword evidence="8" id="KW-1185">Reference proteome</keyword>
<proteinExistence type="predicted"/>
<dbReference type="RefSeq" id="WP_150900431.1">
    <property type="nucleotide sequence ID" value="NZ_WAAU01000024.1"/>
</dbReference>
<dbReference type="PROSITE" id="PS51352">
    <property type="entry name" value="THIOREDOXIN_2"/>
    <property type="match status" value="1"/>
</dbReference>
<feature type="chain" id="PRO_5029884949" evidence="5">
    <location>
        <begin position="21"/>
        <end position="162"/>
    </location>
</feature>
<dbReference type="GO" id="GO:0017004">
    <property type="term" value="P:cytochrome complex assembly"/>
    <property type="evidence" value="ECO:0007669"/>
    <property type="project" value="UniProtKB-KW"/>
</dbReference>
<evidence type="ECO:0000256" key="4">
    <source>
        <dbReference type="ARBA" id="ARBA00023284"/>
    </source>
</evidence>
<dbReference type="InterPro" id="IPR012336">
    <property type="entry name" value="Thioredoxin-like_fold"/>
</dbReference>
<evidence type="ECO:0000313" key="8">
    <source>
        <dbReference type="Proteomes" id="UP000467305"/>
    </source>
</evidence>
<evidence type="ECO:0000256" key="1">
    <source>
        <dbReference type="ARBA" id="ARBA00004196"/>
    </source>
</evidence>
<accession>A0A7J5ACN0</accession>
<keyword evidence="5" id="KW-0732">Signal</keyword>
<protein>
    <submittedName>
        <fullName evidence="7">TlpA family protein disulfide reductase</fullName>
    </submittedName>
</protein>
<evidence type="ECO:0000259" key="6">
    <source>
        <dbReference type="PROSITE" id="PS51352"/>
    </source>
</evidence>
<evidence type="ECO:0000256" key="5">
    <source>
        <dbReference type="SAM" id="SignalP"/>
    </source>
</evidence>
<keyword evidence="3" id="KW-1015">Disulfide bond</keyword>
<dbReference type="Pfam" id="PF13905">
    <property type="entry name" value="Thioredoxin_8"/>
    <property type="match status" value="1"/>
</dbReference>
<evidence type="ECO:0000313" key="7">
    <source>
        <dbReference type="EMBL" id="KAB1155322.1"/>
    </source>
</evidence>
<evidence type="ECO:0000256" key="3">
    <source>
        <dbReference type="ARBA" id="ARBA00023157"/>
    </source>
</evidence>
<dbReference type="InterPro" id="IPR050553">
    <property type="entry name" value="Thioredoxin_ResA/DsbE_sf"/>
</dbReference>
<dbReference type="CDD" id="cd02966">
    <property type="entry name" value="TlpA_like_family"/>
    <property type="match status" value="1"/>
</dbReference>